<feature type="transmembrane region" description="Helical" evidence="1">
    <location>
        <begin position="166"/>
        <end position="187"/>
    </location>
</feature>
<gene>
    <name evidence="2" type="ORF">UFOPK2579_01438</name>
</gene>
<dbReference type="AlphaFoldDB" id="A0A6J6QG01"/>
<keyword evidence="1" id="KW-0812">Transmembrane</keyword>
<accession>A0A6J6QG01</accession>
<protein>
    <submittedName>
        <fullName evidence="2">Unannotated protein</fullName>
    </submittedName>
</protein>
<evidence type="ECO:0000256" key="1">
    <source>
        <dbReference type="SAM" id="Phobius"/>
    </source>
</evidence>
<feature type="transmembrane region" description="Helical" evidence="1">
    <location>
        <begin position="256"/>
        <end position="278"/>
    </location>
</feature>
<name>A0A6J6QG01_9ZZZZ</name>
<dbReference type="EMBL" id="CAEZXR010000164">
    <property type="protein sequence ID" value="CAB4710711.1"/>
    <property type="molecule type" value="Genomic_DNA"/>
</dbReference>
<reference evidence="2" key="1">
    <citation type="submission" date="2020-05" db="EMBL/GenBank/DDBJ databases">
        <authorList>
            <person name="Chiriac C."/>
            <person name="Salcher M."/>
            <person name="Ghai R."/>
            <person name="Kavagutti S V."/>
        </authorList>
    </citation>
    <scope>NUCLEOTIDE SEQUENCE</scope>
</reference>
<keyword evidence="1" id="KW-0472">Membrane</keyword>
<dbReference type="PANTHER" id="PTHR35337:SF1">
    <property type="entry name" value="SLR1478 PROTEIN"/>
    <property type="match status" value="1"/>
</dbReference>
<feature type="transmembrane region" description="Helical" evidence="1">
    <location>
        <begin position="285"/>
        <end position="305"/>
    </location>
</feature>
<dbReference type="InterPro" id="IPR002798">
    <property type="entry name" value="SpoIIM-like"/>
</dbReference>
<sequence>MVDLDAYVLAHGAEWERLEQLTSQRRLSGAESDELVERYERVATHLSVVRTSAPDPTLVAHLSALLARARNRAVGARVGTWRGAASFFTERFPAALYRLRSWWLGCIAANVVVTAVMMLWLLDHPLVEQSLLSANDVDQLVNQDFEGYYSEYAASHFAAQVWINNAWVAALCIALGILGAPVVYLLFTNVANLAIIGSIMHRHDHGQHFWGLILPHGLLELTAVFVAGGVGLRLFWSWIEPGGVTRTQSIAREGRTAGTVAMGLVVVLLVSGLIEAFVTPSGLPTWARVGIGVVAELAFLAYVFVVGRAAAGRGHTGDVDAALLEDRAATQA</sequence>
<dbReference type="Pfam" id="PF01944">
    <property type="entry name" value="SpoIIM"/>
    <property type="match status" value="1"/>
</dbReference>
<proteinExistence type="predicted"/>
<feature type="transmembrane region" description="Helical" evidence="1">
    <location>
        <begin position="101"/>
        <end position="122"/>
    </location>
</feature>
<organism evidence="2">
    <name type="scientific">freshwater metagenome</name>
    <dbReference type="NCBI Taxonomy" id="449393"/>
    <lineage>
        <taxon>unclassified sequences</taxon>
        <taxon>metagenomes</taxon>
        <taxon>ecological metagenomes</taxon>
    </lineage>
</organism>
<feature type="transmembrane region" description="Helical" evidence="1">
    <location>
        <begin position="208"/>
        <end position="236"/>
    </location>
</feature>
<dbReference type="PANTHER" id="PTHR35337">
    <property type="entry name" value="SLR1478 PROTEIN"/>
    <property type="match status" value="1"/>
</dbReference>
<evidence type="ECO:0000313" key="2">
    <source>
        <dbReference type="EMBL" id="CAB4710711.1"/>
    </source>
</evidence>
<keyword evidence="1" id="KW-1133">Transmembrane helix</keyword>